<evidence type="ECO:0000313" key="2">
    <source>
        <dbReference type="Proteomes" id="UP000818029"/>
    </source>
</evidence>
<accession>A0A1U8IIV3</accession>
<evidence type="ECO:0000256" key="1">
    <source>
        <dbReference type="SAM" id="MobiDB-lite"/>
    </source>
</evidence>
<dbReference type="PaxDb" id="3635-A0A1U8IIV3"/>
<reference evidence="2" key="1">
    <citation type="journal article" date="2020" name="Nat. Genet.">
        <title>Genomic diversifications of five Gossypium allopolyploid species and their impact on cotton improvement.</title>
        <authorList>
            <person name="Chen Z.J."/>
            <person name="Sreedasyam A."/>
            <person name="Ando A."/>
            <person name="Song Q."/>
            <person name="De Santiago L.M."/>
            <person name="Hulse-Kemp A.M."/>
            <person name="Ding M."/>
            <person name="Ye W."/>
            <person name="Kirkbride R.C."/>
            <person name="Jenkins J."/>
            <person name="Plott C."/>
            <person name="Lovell J."/>
            <person name="Lin Y.M."/>
            <person name="Vaughn R."/>
            <person name="Liu B."/>
            <person name="Simpson S."/>
            <person name="Scheffler B.E."/>
            <person name="Wen L."/>
            <person name="Saski C.A."/>
            <person name="Grover C.E."/>
            <person name="Hu G."/>
            <person name="Conover J.L."/>
            <person name="Carlson J.W."/>
            <person name="Shu S."/>
            <person name="Boston L.B."/>
            <person name="Williams M."/>
            <person name="Peterson D.G."/>
            <person name="McGee K."/>
            <person name="Jones D.C."/>
            <person name="Wendel J.F."/>
            <person name="Stelly D.M."/>
            <person name="Grimwood J."/>
            <person name="Schmutz J."/>
        </authorList>
    </citation>
    <scope>NUCLEOTIDE SEQUENCE [LARGE SCALE GENOMIC DNA]</scope>
    <source>
        <strain evidence="2">cv. TM-1</strain>
    </source>
</reference>
<dbReference type="RefSeq" id="XP_016675809.1">
    <property type="nucleotide sequence ID" value="XM_016820320.2"/>
</dbReference>
<dbReference type="Proteomes" id="UP000818029">
    <property type="component" value="Chromosome A13"/>
</dbReference>
<sequence>MDDEDKIKAVDTELDQSLKNMLPTKGSRACPEDERDVDQRNGVGKNSSRVQKLWNAKMTIFSFCERGKAAYIRPTPIYNQDPCALAIMINHITWDTNMFEPFLEVDVKLNLRLEIYTRPFILLPTSAVEGPRNIKIQALLDRLIPLLLQQVVQDCSNWVQL</sequence>
<keyword evidence="2" id="KW-1185">Reference proteome</keyword>
<feature type="region of interest" description="Disordered" evidence="1">
    <location>
        <begin position="21"/>
        <end position="44"/>
    </location>
</feature>
<dbReference type="PANTHER" id="PTHR34131">
    <property type="entry name" value="(RAP ANNOTATION RELEASE2) GALACTOSE-BINDING LIKE DOMAIN CONTAINING PROTEIN"/>
    <property type="match status" value="1"/>
</dbReference>
<evidence type="ECO:0000313" key="3">
    <source>
        <dbReference type="RefSeq" id="XP_016675809.1"/>
    </source>
</evidence>
<dbReference type="PANTHER" id="PTHR34131:SF2">
    <property type="entry name" value="FAMILY PROTEIN, PUTATIVE (DUF1997)-RELATED"/>
    <property type="match status" value="1"/>
</dbReference>
<protein>
    <submittedName>
        <fullName evidence="3">Uncharacterized protein isoform X1</fullName>
    </submittedName>
</protein>
<dbReference type="AlphaFoldDB" id="A0A1U8IIV3"/>
<organism evidence="2 3">
    <name type="scientific">Gossypium hirsutum</name>
    <name type="common">Upland cotton</name>
    <name type="synonym">Gossypium mexicanum</name>
    <dbReference type="NCBI Taxonomy" id="3635"/>
    <lineage>
        <taxon>Eukaryota</taxon>
        <taxon>Viridiplantae</taxon>
        <taxon>Streptophyta</taxon>
        <taxon>Embryophyta</taxon>
        <taxon>Tracheophyta</taxon>
        <taxon>Spermatophyta</taxon>
        <taxon>Magnoliopsida</taxon>
        <taxon>eudicotyledons</taxon>
        <taxon>Gunneridae</taxon>
        <taxon>Pentapetalae</taxon>
        <taxon>rosids</taxon>
        <taxon>malvids</taxon>
        <taxon>Malvales</taxon>
        <taxon>Malvaceae</taxon>
        <taxon>Malvoideae</taxon>
        <taxon>Gossypium</taxon>
    </lineage>
</organism>
<reference evidence="3" key="2">
    <citation type="submission" date="2025-08" db="UniProtKB">
        <authorList>
            <consortium name="RefSeq"/>
        </authorList>
    </citation>
    <scope>IDENTIFICATION</scope>
</reference>
<gene>
    <name evidence="3" type="primary">LOC107895099</name>
</gene>
<proteinExistence type="predicted"/>
<dbReference type="Pfam" id="PF09366">
    <property type="entry name" value="DUF1997"/>
    <property type="match status" value="1"/>
</dbReference>
<dbReference type="STRING" id="3635.A0A1U8IIV3"/>
<name>A0A1U8IIV3_GOSHI</name>
<dbReference type="InterPro" id="IPR018971">
    <property type="entry name" value="DUF1997"/>
</dbReference>
<dbReference type="GeneID" id="107895099"/>
<dbReference type="KEGG" id="ghi:107895099"/>
<dbReference type="OrthoDB" id="1019446at2759"/>